<reference evidence="1" key="1">
    <citation type="submission" date="2023-06" db="EMBL/GenBank/DDBJ databases">
        <authorList>
            <person name="Delattre M."/>
        </authorList>
    </citation>
    <scope>NUCLEOTIDE SEQUENCE</scope>
    <source>
        <strain evidence="1">AF72</strain>
    </source>
</reference>
<evidence type="ECO:0000313" key="2">
    <source>
        <dbReference type="Proteomes" id="UP001177023"/>
    </source>
</evidence>
<protein>
    <submittedName>
        <fullName evidence="1">Uncharacterized protein</fullName>
    </submittedName>
</protein>
<dbReference type="Proteomes" id="UP001177023">
    <property type="component" value="Unassembled WGS sequence"/>
</dbReference>
<dbReference type="AlphaFoldDB" id="A0AA36FVQ7"/>
<comment type="caution">
    <text evidence="1">The sequence shown here is derived from an EMBL/GenBank/DDBJ whole genome shotgun (WGS) entry which is preliminary data.</text>
</comment>
<organism evidence="1 2">
    <name type="scientific">Mesorhabditis spiculigera</name>
    <dbReference type="NCBI Taxonomy" id="96644"/>
    <lineage>
        <taxon>Eukaryota</taxon>
        <taxon>Metazoa</taxon>
        <taxon>Ecdysozoa</taxon>
        <taxon>Nematoda</taxon>
        <taxon>Chromadorea</taxon>
        <taxon>Rhabditida</taxon>
        <taxon>Rhabditina</taxon>
        <taxon>Rhabditomorpha</taxon>
        <taxon>Rhabditoidea</taxon>
        <taxon>Rhabditidae</taxon>
        <taxon>Mesorhabditinae</taxon>
        <taxon>Mesorhabditis</taxon>
    </lineage>
</organism>
<feature type="non-terminal residue" evidence="1">
    <location>
        <position position="281"/>
    </location>
</feature>
<dbReference type="EMBL" id="CATQJA010002029">
    <property type="protein sequence ID" value="CAJ0569441.1"/>
    <property type="molecule type" value="Genomic_DNA"/>
</dbReference>
<name>A0AA36FVQ7_9BILA</name>
<evidence type="ECO:0000313" key="1">
    <source>
        <dbReference type="EMBL" id="CAJ0569441.1"/>
    </source>
</evidence>
<sequence>MIVKEKRRYNVKIISDKSAVQEKGFSRIPDQEPSQFFSLEVFNKDGWRHDYMLRAQRDGRDFYSTAGAMDTDEKRKEMADLLQKPRISNEKPKRLATLPRLILGDDGDLPYIDLMEGLDSSGNDFVAACVWNMTAGSGTDILYNTEYLGAYLKDGKKSLGDAWDSDNPEKCQEAEAVVGLHTDERVKFRHVHEGKYTEWSAIWKVKESEVEKADTIVCVLIVKEKNRFNVKVVGEKGTLMEKGFARYPDQEASRYFVLEVFKHPGWKHHYLLRAQRDGTAS</sequence>
<accession>A0AA36FVQ7</accession>
<keyword evidence="2" id="KW-1185">Reference proteome</keyword>
<proteinExistence type="predicted"/>
<gene>
    <name evidence="1" type="ORF">MSPICULIGERA_LOCUS7921</name>
</gene>